<evidence type="ECO:0000259" key="9">
    <source>
        <dbReference type="Pfam" id="PF01435"/>
    </source>
</evidence>
<feature type="domain" description="Peptidase M48" evidence="9">
    <location>
        <begin position="16"/>
        <end position="104"/>
    </location>
</feature>
<evidence type="ECO:0000256" key="1">
    <source>
        <dbReference type="ARBA" id="ARBA00022670"/>
    </source>
</evidence>
<dbReference type="Pfam" id="PF01435">
    <property type="entry name" value="Peptidase_M48"/>
    <property type="match status" value="1"/>
</dbReference>
<feature type="chain" id="PRO_5046766158" description="Peptidase M48 domain-containing protein" evidence="8">
    <location>
        <begin position="22"/>
        <end position="255"/>
    </location>
</feature>
<evidence type="ECO:0000313" key="11">
    <source>
        <dbReference type="Proteomes" id="UP001189429"/>
    </source>
</evidence>
<keyword evidence="2" id="KW-0479">Metal-binding</keyword>
<dbReference type="PANTHER" id="PTHR22726">
    <property type="entry name" value="METALLOENDOPEPTIDASE OMA1"/>
    <property type="match status" value="1"/>
</dbReference>
<protein>
    <recommendedName>
        <fullName evidence="9">Peptidase M48 domain-containing protein</fullName>
    </recommendedName>
</protein>
<evidence type="ECO:0000256" key="8">
    <source>
        <dbReference type="SAM" id="SignalP"/>
    </source>
</evidence>
<organism evidence="10 11">
    <name type="scientific">Prorocentrum cordatum</name>
    <dbReference type="NCBI Taxonomy" id="2364126"/>
    <lineage>
        <taxon>Eukaryota</taxon>
        <taxon>Sar</taxon>
        <taxon>Alveolata</taxon>
        <taxon>Dinophyceae</taxon>
        <taxon>Prorocentrales</taxon>
        <taxon>Prorocentraceae</taxon>
        <taxon>Prorocentrum</taxon>
    </lineage>
</organism>
<comment type="similarity">
    <text evidence="6">Belongs to the peptidase M48 family.</text>
</comment>
<gene>
    <name evidence="10" type="ORF">PCOR1329_LOCUS10209</name>
</gene>
<feature type="region of interest" description="Disordered" evidence="7">
    <location>
        <begin position="227"/>
        <end position="255"/>
    </location>
</feature>
<evidence type="ECO:0000256" key="6">
    <source>
        <dbReference type="RuleBase" id="RU003983"/>
    </source>
</evidence>
<dbReference type="Proteomes" id="UP001189429">
    <property type="component" value="Unassembled WGS sequence"/>
</dbReference>
<name>A0ABN9QAF8_9DINO</name>
<accession>A0ABN9QAF8</accession>
<sequence>MVQSRLLLTVLEAFFLGDSDGRSEAFGDELAGVLMQGAHTVLSLSYSRENEYEADAVAWWATLNAGYPPEATASFFKKLDSSDTATSWLSTHPATKDRIVSLDAKSRELAELRRARGSADVASHFAPALADDTAVGGLFGSMLNAIPPELQKQGLAAAIAGLATLVESVLNELFKEPGDAASSAPPRSGPTVDCEDGESKISFEPVRPGRYVALGHGKCLTSRTCAACSGPAASTSTPTRGSLSATSSGAASTRS</sequence>
<keyword evidence="11" id="KW-1185">Reference proteome</keyword>
<feature type="compositionally biased region" description="Low complexity" evidence="7">
    <location>
        <begin position="239"/>
        <end position="255"/>
    </location>
</feature>
<dbReference type="InterPro" id="IPR051156">
    <property type="entry name" value="Mito/Outer_Membr_Metalloprot"/>
</dbReference>
<reference evidence="10" key="1">
    <citation type="submission" date="2023-10" db="EMBL/GenBank/DDBJ databases">
        <authorList>
            <person name="Chen Y."/>
            <person name="Shah S."/>
            <person name="Dougan E. K."/>
            <person name="Thang M."/>
            <person name="Chan C."/>
        </authorList>
    </citation>
    <scope>NUCLEOTIDE SEQUENCE [LARGE SCALE GENOMIC DNA]</scope>
</reference>
<evidence type="ECO:0000256" key="5">
    <source>
        <dbReference type="ARBA" id="ARBA00023049"/>
    </source>
</evidence>
<keyword evidence="3 6" id="KW-0378">Hydrolase</keyword>
<keyword evidence="4 6" id="KW-0862">Zinc</keyword>
<evidence type="ECO:0000256" key="3">
    <source>
        <dbReference type="ARBA" id="ARBA00022801"/>
    </source>
</evidence>
<evidence type="ECO:0000256" key="2">
    <source>
        <dbReference type="ARBA" id="ARBA00022723"/>
    </source>
</evidence>
<dbReference type="EMBL" id="CAUYUJ010002891">
    <property type="protein sequence ID" value="CAK0802842.1"/>
    <property type="molecule type" value="Genomic_DNA"/>
</dbReference>
<dbReference type="InterPro" id="IPR001915">
    <property type="entry name" value="Peptidase_M48"/>
</dbReference>
<proteinExistence type="inferred from homology"/>
<evidence type="ECO:0000256" key="4">
    <source>
        <dbReference type="ARBA" id="ARBA00022833"/>
    </source>
</evidence>
<comment type="caution">
    <text evidence="10">The sequence shown here is derived from an EMBL/GenBank/DDBJ whole genome shotgun (WGS) entry which is preliminary data.</text>
</comment>
<keyword evidence="8" id="KW-0732">Signal</keyword>
<keyword evidence="1 6" id="KW-0645">Protease</keyword>
<keyword evidence="5 6" id="KW-0482">Metalloprotease</keyword>
<comment type="cofactor">
    <cofactor evidence="6">
        <name>Zn(2+)</name>
        <dbReference type="ChEBI" id="CHEBI:29105"/>
    </cofactor>
    <text evidence="6">Binds 1 zinc ion per subunit.</text>
</comment>
<dbReference type="PANTHER" id="PTHR22726:SF1">
    <property type="entry name" value="METALLOENDOPEPTIDASE OMA1, MITOCHONDRIAL"/>
    <property type="match status" value="1"/>
</dbReference>
<evidence type="ECO:0000313" key="10">
    <source>
        <dbReference type="EMBL" id="CAK0802842.1"/>
    </source>
</evidence>
<feature type="signal peptide" evidence="8">
    <location>
        <begin position="1"/>
        <end position="21"/>
    </location>
</feature>
<evidence type="ECO:0000256" key="7">
    <source>
        <dbReference type="SAM" id="MobiDB-lite"/>
    </source>
</evidence>
<feature type="region of interest" description="Disordered" evidence="7">
    <location>
        <begin position="177"/>
        <end position="200"/>
    </location>
</feature>